<dbReference type="Proteomes" id="UP000542813">
    <property type="component" value="Unassembled WGS sequence"/>
</dbReference>
<gene>
    <name evidence="1" type="ORF">HD601_004143</name>
</gene>
<evidence type="ECO:0000313" key="2">
    <source>
        <dbReference type="Proteomes" id="UP000542813"/>
    </source>
</evidence>
<protein>
    <submittedName>
        <fullName evidence="1">Uncharacterized protein</fullName>
    </submittedName>
</protein>
<dbReference type="RefSeq" id="WP_281386332.1">
    <property type="nucleotide sequence ID" value="NZ_JACHMM010000001.1"/>
</dbReference>
<comment type="caution">
    <text evidence="1">The sequence shown here is derived from an EMBL/GenBank/DDBJ whole genome shotgun (WGS) entry which is preliminary data.</text>
</comment>
<dbReference type="EMBL" id="JACHMM010000001">
    <property type="protein sequence ID" value="MBB5789568.1"/>
    <property type="molecule type" value="Genomic_DNA"/>
</dbReference>
<evidence type="ECO:0000313" key="1">
    <source>
        <dbReference type="EMBL" id="MBB5789568.1"/>
    </source>
</evidence>
<accession>A0A7W9LMS1</accession>
<reference evidence="1 2" key="1">
    <citation type="submission" date="2020-08" db="EMBL/GenBank/DDBJ databases">
        <title>Sequencing the genomes of 1000 actinobacteria strains.</title>
        <authorList>
            <person name="Klenk H.-P."/>
        </authorList>
    </citation>
    <scope>NUCLEOTIDE SEQUENCE [LARGE SCALE GENOMIC DNA]</scope>
    <source>
        <strain evidence="1 2">DSM 102122</strain>
    </source>
</reference>
<keyword evidence="2" id="KW-1185">Reference proteome</keyword>
<sequence length="44" mass="4806">MGVVVVLMVLVLAWGLSAALWAAQHGDVRAQPFVDGYDSRRPRP</sequence>
<name>A0A7W9LMS1_9ACTN</name>
<dbReference type="AlphaFoldDB" id="A0A7W9LMS1"/>
<organism evidence="1 2">
    <name type="scientific">Jiangella mangrovi</name>
    <dbReference type="NCBI Taxonomy" id="1524084"/>
    <lineage>
        <taxon>Bacteria</taxon>
        <taxon>Bacillati</taxon>
        <taxon>Actinomycetota</taxon>
        <taxon>Actinomycetes</taxon>
        <taxon>Jiangellales</taxon>
        <taxon>Jiangellaceae</taxon>
        <taxon>Jiangella</taxon>
    </lineage>
</organism>
<proteinExistence type="predicted"/>